<evidence type="ECO:0000259" key="2">
    <source>
        <dbReference type="Pfam" id="PF01757"/>
    </source>
</evidence>
<dbReference type="OrthoDB" id="9796461at2"/>
<sequence length="370" mass="41715">MSREFSLYLDAIRFLAALMVVFYHMNMRWLSTDILPLSDHGHAAVMVFFVLSGYVISYIHAKRENTPSEYWASRLSRFYSLAIPVVLVTPLLDLAGAALRPDIYEGWTTHGLAPVRIATSLAWLNEVWTISIMSFSNTPYWSLCYEMWYYIMFAACVFTAGRTRVLLLAGCALIVGPKILLLAPVWAMGVVLHRWQLLQRTPFSIGLALFIASILAFALFQHFRLTDLGSAWMRSLVGEALHHQLTFSRFALTDYLLGLIVAANFVGARAIAPVLLGRVLLPLERPIRWLAGYTFSLYLMHQPLLLFFGAAIDGDPRGPLFFIEVLGAILVTVWLVGSVTEGRRHLLRAWLLARLQSLQGLRWLAARGAR</sequence>
<dbReference type="Proteomes" id="UP000584325">
    <property type="component" value="Unassembled WGS sequence"/>
</dbReference>
<keyword evidence="4" id="KW-0012">Acyltransferase</keyword>
<evidence type="ECO:0000313" key="6">
    <source>
        <dbReference type="Proteomes" id="UP000584325"/>
    </source>
</evidence>
<feature type="transmembrane region" description="Helical" evidence="1">
    <location>
        <begin position="203"/>
        <end position="223"/>
    </location>
</feature>
<keyword evidence="4" id="KW-0808">Transferase</keyword>
<organism evidence="3 6">
    <name type="scientific">Pseudoduganella umbonata</name>
    <dbReference type="NCBI Taxonomy" id="864828"/>
    <lineage>
        <taxon>Bacteria</taxon>
        <taxon>Pseudomonadati</taxon>
        <taxon>Pseudomonadota</taxon>
        <taxon>Betaproteobacteria</taxon>
        <taxon>Burkholderiales</taxon>
        <taxon>Oxalobacteraceae</taxon>
        <taxon>Telluria group</taxon>
        <taxon>Pseudoduganella</taxon>
    </lineage>
</organism>
<feature type="transmembrane region" description="Helical" evidence="1">
    <location>
        <begin position="255"/>
        <end position="277"/>
    </location>
</feature>
<feature type="transmembrane region" description="Helical" evidence="1">
    <location>
        <begin position="318"/>
        <end position="339"/>
    </location>
</feature>
<feature type="transmembrane region" description="Helical" evidence="1">
    <location>
        <begin position="40"/>
        <end position="59"/>
    </location>
</feature>
<reference evidence="3 6" key="2">
    <citation type="submission" date="2020-08" db="EMBL/GenBank/DDBJ databases">
        <title>Genomic Encyclopedia of Type Strains, Phase III (KMG-III): the genomes of soil and plant-associated and newly described type strains.</title>
        <authorList>
            <person name="Whitman W."/>
        </authorList>
    </citation>
    <scope>NUCLEOTIDE SEQUENCE [LARGE SCALE GENOMIC DNA]</scope>
    <source>
        <strain evidence="3 6">CECT 7753</strain>
    </source>
</reference>
<dbReference type="PANTHER" id="PTHR23028">
    <property type="entry name" value="ACETYLTRANSFERASE"/>
    <property type="match status" value="1"/>
</dbReference>
<accession>A0A4P8HSC5</accession>
<dbReference type="RefSeq" id="WP_137315586.1">
    <property type="nucleotide sequence ID" value="NZ_CP040017.1"/>
</dbReference>
<dbReference type="EMBL" id="CP040017">
    <property type="protein sequence ID" value="QCP12757.1"/>
    <property type="molecule type" value="Genomic_DNA"/>
</dbReference>
<dbReference type="Pfam" id="PF01757">
    <property type="entry name" value="Acyl_transf_3"/>
    <property type="match status" value="1"/>
</dbReference>
<feature type="transmembrane region" description="Helical" evidence="1">
    <location>
        <begin position="166"/>
        <end position="191"/>
    </location>
</feature>
<feature type="transmembrane region" description="Helical" evidence="1">
    <location>
        <begin position="140"/>
        <end position="160"/>
    </location>
</feature>
<reference evidence="4 5" key="1">
    <citation type="submission" date="2019-05" db="EMBL/GenBank/DDBJ databases">
        <title>Draft Genome Sequences of Six Type Strains of the Genus Massilia.</title>
        <authorList>
            <person name="Miess H."/>
            <person name="Frediansyhah A."/>
            <person name="Gross H."/>
        </authorList>
    </citation>
    <scope>NUCLEOTIDE SEQUENCE [LARGE SCALE GENOMIC DNA]</scope>
    <source>
        <strain evidence="4 5">DSMZ 26121</strain>
    </source>
</reference>
<name>A0A4P8HSC5_9BURK</name>
<dbReference type="InterPro" id="IPR002656">
    <property type="entry name" value="Acyl_transf_3_dom"/>
</dbReference>
<evidence type="ECO:0000313" key="5">
    <source>
        <dbReference type="Proteomes" id="UP000298763"/>
    </source>
</evidence>
<dbReference type="PANTHER" id="PTHR23028:SF131">
    <property type="entry name" value="BLR2367 PROTEIN"/>
    <property type="match status" value="1"/>
</dbReference>
<feature type="transmembrane region" description="Helical" evidence="1">
    <location>
        <begin position="289"/>
        <end position="312"/>
    </location>
</feature>
<dbReference type="EMBL" id="JACHXS010000010">
    <property type="protein sequence ID" value="MBB3223828.1"/>
    <property type="molecule type" value="Genomic_DNA"/>
</dbReference>
<dbReference type="InterPro" id="IPR050879">
    <property type="entry name" value="Acyltransferase_3"/>
</dbReference>
<dbReference type="GO" id="GO:0000271">
    <property type="term" value="P:polysaccharide biosynthetic process"/>
    <property type="evidence" value="ECO:0007669"/>
    <property type="project" value="TreeGrafter"/>
</dbReference>
<protein>
    <submittedName>
        <fullName evidence="4">Acyltransferase</fullName>
    </submittedName>
    <submittedName>
        <fullName evidence="3">Peptidoglycan/LPS O-acetylase OafA/YrhL</fullName>
    </submittedName>
</protein>
<dbReference type="GO" id="GO:0016747">
    <property type="term" value="F:acyltransferase activity, transferring groups other than amino-acyl groups"/>
    <property type="evidence" value="ECO:0007669"/>
    <property type="project" value="InterPro"/>
</dbReference>
<keyword evidence="1" id="KW-0812">Transmembrane</keyword>
<keyword evidence="1" id="KW-0472">Membrane</keyword>
<evidence type="ECO:0000313" key="4">
    <source>
        <dbReference type="EMBL" id="QCP12757.1"/>
    </source>
</evidence>
<keyword evidence="5" id="KW-1185">Reference proteome</keyword>
<dbReference type="AlphaFoldDB" id="A0A4P8HSC5"/>
<gene>
    <name evidence="4" type="ORF">FCL38_21670</name>
    <name evidence="3" type="ORF">FHS02_004681</name>
</gene>
<feature type="transmembrane region" description="Helical" evidence="1">
    <location>
        <begin position="7"/>
        <end position="25"/>
    </location>
</feature>
<evidence type="ECO:0000256" key="1">
    <source>
        <dbReference type="SAM" id="Phobius"/>
    </source>
</evidence>
<keyword evidence="1" id="KW-1133">Transmembrane helix</keyword>
<proteinExistence type="predicted"/>
<evidence type="ECO:0000313" key="3">
    <source>
        <dbReference type="EMBL" id="MBB3223828.1"/>
    </source>
</evidence>
<feature type="domain" description="Acyltransferase 3" evidence="2">
    <location>
        <begin position="8"/>
        <end position="335"/>
    </location>
</feature>
<dbReference type="Proteomes" id="UP000298763">
    <property type="component" value="Chromosome"/>
</dbReference>
<dbReference type="GO" id="GO:0016020">
    <property type="term" value="C:membrane"/>
    <property type="evidence" value="ECO:0007669"/>
    <property type="project" value="TreeGrafter"/>
</dbReference>